<keyword evidence="10" id="KW-1185">Reference proteome</keyword>
<dbReference type="SUPFAM" id="SSF50118">
    <property type="entry name" value="Cell growth inhibitor/plasmid maintenance toxic component"/>
    <property type="match status" value="1"/>
</dbReference>
<dbReference type="GO" id="GO:0008657">
    <property type="term" value="F:DNA topoisomerase type II (double strand cut, ATP-hydrolyzing) inhibitor activity"/>
    <property type="evidence" value="ECO:0007669"/>
    <property type="project" value="InterPro"/>
</dbReference>
<comment type="caution">
    <text evidence="9">The sequence shown here is derived from an EMBL/GenBank/DDBJ whole genome shotgun (WGS) entry which is preliminary data.</text>
</comment>
<evidence type="ECO:0000256" key="6">
    <source>
        <dbReference type="ARBA" id="ARBA00023163"/>
    </source>
</evidence>
<evidence type="ECO:0000256" key="3">
    <source>
        <dbReference type="ARBA" id="ARBA00022491"/>
    </source>
</evidence>
<organism evidence="9 10">
    <name type="scientific">Ewingella americana (strain ATCC 33852 / DSM 4580 / CCUG 14506 / JCM 5911 / LMG 7869 / NCTC 12157 / CDC 1468-78)</name>
    <dbReference type="NCBI Taxonomy" id="910964"/>
    <lineage>
        <taxon>Bacteria</taxon>
        <taxon>Pseudomonadati</taxon>
        <taxon>Pseudomonadota</taxon>
        <taxon>Gammaproteobacteria</taxon>
        <taxon>Enterobacterales</taxon>
        <taxon>Yersiniaceae</taxon>
        <taxon>Ewingella</taxon>
    </lineage>
</organism>
<dbReference type="GO" id="GO:0006276">
    <property type="term" value="P:plasmid maintenance"/>
    <property type="evidence" value="ECO:0007669"/>
    <property type="project" value="InterPro"/>
</dbReference>
<reference evidence="9 10" key="1">
    <citation type="submission" date="2014-05" db="EMBL/GenBank/DDBJ databases">
        <title>ATOL: Assembling a taxonomically balanced genome-scale reconstruction of the evolutionary history of the Enterobacteriaceae.</title>
        <authorList>
            <person name="Plunkett G.III."/>
            <person name="Neeno-Eckwall E.C."/>
            <person name="Glasner J.D."/>
            <person name="Perna N.T."/>
        </authorList>
    </citation>
    <scope>NUCLEOTIDE SEQUENCE [LARGE SCALE GENOMIC DNA]</scope>
    <source>
        <strain evidence="9 10">ATCC 33852</strain>
    </source>
</reference>
<evidence type="ECO:0000256" key="7">
    <source>
        <dbReference type="ARBA" id="ARBA00029628"/>
    </source>
</evidence>
<dbReference type="STRING" id="910964.GEAM_4077"/>
<gene>
    <name evidence="9" type="ORF">GEAM_4077</name>
</gene>
<keyword evidence="6" id="KW-0804">Transcription</keyword>
<evidence type="ECO:0000256" key="1">
    <source>
        <dbReference type="ARBA" id="ARBA00005230"/>
    </source>
</evidence>
<sequence length="104" mass="11512">MEQYAVYENKGGGKAAYPFLLNIQHPLVEGISPTVMVPLVPLVKLTAFPPKKLCPLLRVEHQFCVAMTHMLGGVHSCEVGERVSRLDGEIYDVKNAFDFLLNGI</sequence>
<dbReference type="InterPro" id="IPR002712">
    <property type="entry name" value="CcdB"/>
</dbReference>
<proteinExistence type="inferred from homology"/>
<evidence type="ECO:0000256" key="8">
    <source>
        <dbReference type="ARBA" id="ARBA00033135"/>
    </source>
</evidence>
<keyword evidence="3" id="KW-0678">Repressor</keyword>
<evidence type="ECO:0000256" key="4">
    <source>
        <dbReference type="ARBA" id="ARBA00022649"/>
    </source>
</evidence>
<evidence type="ECO:0000313" key="10">
    <source>
        <dbReference type="Proteomes" id="UP000028640"/>
    </source>
</evidence>
<dbReference type="GeneID" id="78381184"/>
<dbReference type="Gene3D" id="2.30.30.110">
    <property type="match status" value="1"/>
</dbReference>
<dbReference type="Pfam" id="PF01845">
    <property type="entry name" value="CcdB"/>
    <property type="match status" value="1"/>
</dbReference>
<evidence type="ECO:0000256" key="2">
    <source>
        <dbReference type="ARBA" id="ARBA00015075"/>
    </source>
</evidence>
<dbReference type="AlphaFoldDB" id="A0A085G2V4"/>
<accession>A0A085G2V4</accession>
<keyword evidence="4" id="KW-1277">Toxin-antitoxin system</keyword>
<dbReference type="Proteomes" id="UP000028640">
    <property type="component" value="Unassembled WGS sequence"/>
</dbReference>
<dbReference type="InterPro" id="IPR011067">
    <property type="entry name" value="Plasmid_toxin/cell-grow_inhib"/>
</dbReference>
<evidence type="ECO:0000256" key="5">
    <source>
        <dbReference type="ARBA" id="ARBA00023015"/>
    </source>
</evidence>
<comment type="similarity">
    <text evidence="1">Belongs to the CcdB toxin family.</text>
</comment>
<evidence type="ECO:0000313" key="9">
    <source>
        <dbReference type="EMBL" id="KFC78049.1"/>
    </source>
</evidence>
<dbReference type="RefSeq" id="WP_034795351.1">
    <property type="nucleotide sequence ID" value="NZ_JMPJ01000071.1"/>
</dbReference>
<keyword evidence="5" id="KW-0805">Transcription regulation</keyword>
<name>A0A085G2V4_EWIA3</name>
<dbReference type="OrthoDB" id="9813510at2"/>
<dbReference type="EMBL" id="JMPJ01000071">
    <property type="protein sequence ID" value="KFC78049.1"/>
    <property type="molecule type" value="Genomic_DNA"/>
</dbReference>
<protein>
    <recommendedName>
        <fullName evidence="2">Toxin CcdB</fullName>
    </recommendedName>
    <alternativeName>
        <fullName evidence="8">Cytotoxic protein CcdB</fullName>
    </alternativeName>
    <alternativeName>
        <fullName evidence="7">Protein LetD</fullName>
    </alternativeName>
</protein>